<dbReference type="SUPFAM" id="SSF56235">
    <property type="entry name" value="N-terminal nucleophile aminohydrolases (Ntn hydrolases)"/>
    <property type="match status" value="1"/>
</dbReference>
<evidence type="ECO:0000256" key="7">
    <source>
        <dbReference type="HAMAP-Rule" id="MF_01931"/>
    </source>
</evidence>
<comment type="similarity">
    <text evidence="2 7 8">In the C-terminal section; belongs to the purine/pyrimidine phosphoribosyltransferase family.</text>
</comment>
<keyword evidence="7" id="KW-0004">4Fe-4S</keyword>
<organism evidence="13 14">
    <name type="scientific">Candidatus Auribacter fodinae</name>
    <dbReference type="NCBI Taxonomy" id="2093366"/>
    <lineage>
        <taxon>Bacteria</taxon>
        <taxon>Pseudomonadati</taxon>
        <taxon>Candidatus Auribacterota</taxon>
        <taxon>Candidatus Auribacteria</taxon>
        <taxon>Candidatus Auribacterales</taxon>
        <taxon>Candidatus Auribacteraceae</taxon>
        <taxon>Candidatus Auribacter</taxon>
    </lineage>
</organism>
<evidence type="ECO:0000259" key="12">
    <source>
        <dbReference type="PROSITE" id="PS51278"/>
    </source>
</evidence>
<protein>
    <recommendedName>
        <fullName evidence="7">Amidophosphoribosyltransferase</fullName>
        <shortName evidence="7">ATase</shortName>
        <ecNumber evidence="7">2.4.2.14</ecNumber>
    </recommendedName>
    <alternativeName>
        <fullName evidence="7">Glutamine phosphoribosylpyrophosphate amidotransferase</fullName>
        <shortName evidence="7">GPATase</shortName>
    </alternativeName>
</protein>
<dbReference type="GO" id="GO:0009113">
    <property type="term" value="P:purine nucleobase biosynthetic process"/>
    <property type="evidence" value="ECO:0007669"/>
    <property type="project" value="UniProtKB-UniRule"/>
</dbReference>
<feature type="binding site" evidence="7 11">
    <location>
        <position position="244"/>
    </location>
    <ligand>
        <name>[4Fe-4S] cluster</name>
        <dbReference type="ChEBI" id="CHEBI:49883"/>
    </ligand>
</feature>
<keyword evidence="6 7" id="KW-0315">Glutamine amidotransferase</keyword>
<dbReference type="GO" id="GO:0006189">
    <property type="term" value="P:'de novo' IMP biosynthetic process"/>
    <property type="evidence" value="ECO:0007669"/>
    <property type="project" value="UniProtKB-UniRule"/>
</dbReference>
<comment type="cofactor">
    <cofactor evidence="7 10">
        <name>Mg(2+)</name>
        <dbReference type="ChEBI" id="CHEBI:18420"/>
    </cofactor>
    <text evidence="7 10">Binds 1 Mg(2+) ion per subunit.</text>
</comment>
<dbReference type="Pfam" id="PF13537">
    <property type="entry name" value="GATase_7"/>
    <property type="match status" value="1"/>
</dbReference>
<keyword evidence="7 10" id="KW-0479">Metal-binding</keyword>
<dbReference type="Proteomes" id="UP000266426">
    <property type="component" value="Unassembled WGS sequence"/>
</dbReference>
<feature type="domain" description="Glutamine amidotransferase type-2" evidence="12">
    <location>
        <begin position="10"/>
        <end position="228"/>
    </location>
</feature>
<dbReference type="CDD" id="cd06223">
    <property type="entry name" value="PRTases_typeI"/>
    <property type="match status" value="1"/>
</dbReference>
<evidence type="ECO:0000256" key="3">
    <source>
        <dbReference type="ARBA" id="ARBA00022676"/>
    </source>
</evidence>
<name>A0A3A4R2Q1_9BACT</name>
<dbReference type="EC" id="2.4.2.14" evidence="7"/>
<reference evidence="13 14" key="1">
    <citation type="journal article" date="2017" name="ISME J.">
        <title>Energy and carbon metabolisms in a deep terrestrial subsurface fluid microbial community.</title>
        <authorList>
            <person name="Momper L."/>
            <person name="Jungbluth S.P."/>
            <person name="Lee M.D."/>
            <person name="Amend J.P."/>
        </authorList>
    </citation>
    <scope>NUCLEOTIDE SEQUENCE [LARGE SCALE GENOMIC DNA]</scope>
    <source>
        <strain evidence="13">SURF_26</strain>
    </source>
</reference>
<feature type="binding site" evidence="7 10">
    <location>
        <position position="354"/>
    </location>
    <ligand>
        <name>Mg(2+)</name>
        <dbReference type="ChEBI" id="CHEBI:18420"/>
    </ligand>
</feature>
<gene>
    <name evidence="7" type="primary">purF</name>
    <name evidence="13" type="ORF">C4541_12010</name>
</gene>
<dbReference type="GO" id="GO:0004044">
    <property type="term" value="F:amidophosphoribosyltransferase activity"/>
    <property type="evidence" value="ECO:0007669"/>
    <property type="project" value="UniProtKB-UniRule"/>
</dbReference>
<evidence type="ECO:0000256" key="8">
    <source>
        <dbReference type="PIRNR" id="PIRNR000485"/>
    </source>
</evidence>
<feature type="binding site" evidence="7 10">
    <location>
        <position position="353"/>
    </location>
    <ligand>
        <name>Mg(2+)</name>
        <dbReference type="ChEBI" id="CHEBI:18420"/>
    </ligand>
</feature>
<dbReference type="GO" id="GO:0000287">
    <property type="term" value="F:magnesium ion binding"/>
    <property type="evidence" value="ECO:0007669"/>
    <property type="project" value="UniProtKB-UniRule"/>
</dbReference>
<dbReference type="InterPro" id="IPR029055">
    <property type="entry name" value="Ntn_hydrolases_N"/>
</dbReference>
<feature type="binding site" evidence="7 11">
    <location>
        <position position="442"/>
    </location>
    <ligand>
        <name>[4Fe-4S] cluster</name>
        <dbReference type="ChEBI" id="CHEBI:49883"/>
    </ligand>
</feature>
<comment type="catalytic activity">
    <reaction evidence="7 8">
        <text>5-phospho-beta-D-ribosylamine + L-glutamate + diphosphate = 5-phospho-alpha-D-ribose 1-diphosphate + L-glutamine + H2O</text>
        <dbReference type="Rhea" id="RHEA:14905"/>
        <dbReference type="ChEBI" id="CHEBI:15377"/>
        <dbReference type="ChEBI" id="CHEBI:29985"/>
        <dbReference type="ChEBI" id="CHEBI:33019"/>
        <dbReference type="ChEBI" id="CHEBI:58017"/>
        <dbReference type="ChEBI" id="CHEBI:58359"/>
        <dbReference type="ChEBI" id="CHEBI:58681"/>
        <dbReference type="EC" id="2.4.2.14"/>
    </reaction>
</comment>
<feature type="binding site" evidence="7 10">
    <location>
        <position position="291"/>
    </location>
    <ligand>
        <name>Mg(2+)</name>
        <dbReference type="ChEBI" id="CHEBI:18420"/>
    </ligand>
</feature>
<proteinExistence type="inferred from homology"/>
<sequence length="472" mass="52246">MDSDKPREFCGVFGIYGHPDAAMLTYLGLYALQHRGQESAGIVSNDGTRFYEYKNMGLVSEVFDQNRLKELKGNRAIGHVRYSTTGSSQLVNAQPLTIDYCYGTISIGHNGNLTNANELRINLERLGSIFQTSTDSEVIVHLLAKPTFTDNVDRLRYALSRIEGAYSFVMMNETSIIGVRDPHGFRPLCLGKLDGAYVLSSETCAFDLIGAEYVRDVEPGETVIIDGNGLTSLKLTDPQPHTFCIFEMIYFSRPDSFYLGKSVHTIRKALGRRLAQEHPADADVVIAVPDSGKSCAVGYGEESGIPYDRGFIRNHYIGRTFIHPSQSIRNFSTRVKLNPVKDVINGKRVVVIDDSIVRGTTSRSRISALRDAGAKEIHMRISCPPHISPCYYGIDFPSNTELIASLMNKNTKKIAEFIGADTLGYLSLEGMLEATGTANIYCMACYTGDYPVKPSPDTRKLALEKHHPTIKL</sequence>
<evidence type="ECO:0000313" key="13">
    <source>
        <dbReference type="EMBL" id="RJP56578.1"/>
    </source>
</evidence>
<dbReference type="AlphaFoldDB" id="A0A3A4R2Q1"/>
<keyword evidence="5 7" id="KW-0658">Purine biosynthesis</keyword>
<feature type="active site" description="Nucleophile" evidence="7 9">
    <location>
        <position position="10"/>
    </location>
</feature>
<dbReference type="InterPro" id="IPR035584">
    <property type="entry name" value="PurF_N"/>
</dbReference>
<dbReference type="InterPro" id="IPR017932">
    <property type="entry name" value="GATase_2_dom"/>
</dbReference>
<dbReference type="UniPathway" id="UPA00074">
    <property type="reaction ID" value="UER00124"/>
</dbReference>
<evidence type="ECO:0000256" key="2">
    <source>
        <dbReference type="ARBA" id="ARBA00010138"/>
    </source>
</evidence>
<dbReference type="InterPro" id="IPR005854">
    <property type="entry name" value="PurF"/>
</dbReference>
<evidence type="ECO:0000256" key="4">
    <source>
        <dbReference type="ARBA" id="ARBA00022679"/>
    </source>
</evidence>
<evidence type="ECO:0000256" key="1">
    <source>
        <dbReference type="ARBA" id="ARBA00005209"/>
    </source>
</evidence>
<dbReference type="PROSITE" id="PS51278">
    <property type="entry name" value="GATASE_TYPE_2"/>
    <property type="match status" value="1"/>
</dbReference>
<dbReference type="NCBIfam" id="TIGR01134">
    <property type="entry name" value="purF"/>
    <property type="match status" value="1"/>
</dbReference>
<dbReference type="SUPFAM" id="SSF53271">
    <property type="entry name" value="PRTase-like"/>
    <property type="match status" value="1"/>
</dbReference>
<dbReference type="InterPro" id="IPR000836">
    <property type="entry name" value="PRTase_dom"/>
</dbReference>
<dbReference type="Gene3D" id="3.60.20.10">
    <property type="entry name" value="Glutamine Phosphoribosylpyrophosphate, subunit 1, domain 1"/>
    <property type="match status" value="1"/>
</dbReference>
<dbReference type="GO" id="GO:0051539">
    <property type="term" value="F:4 iron, 4 sulfur cluster binding"/>
    <property type="evidence" value="ECO:0007669"/>
    <property type="project" value="UniProtKB-KW"/>
</dbReference>
<feature type="binding site" evidence="7 11">
    <location>
        <position position="445"/>
    </location>
    <ligand>
        <name>[4Fe-4S] cluster</name>
        <dbReference type="ChEBI" id="CHEBI:49883"/>
    </ligand>
</feature>
<keyword evidence="7 11" id="KW-0408">Iron</keyword>
<evidence type="ECO:0000313" key="14">
    <source>
        <dbReference type="Proteomes" id="UP000266426"/>
    </source>
</evidence>
<keyword evidence="3 7" id="KW-0328">Glycosyltransferase</keyword>
<dbReference type="Gene3D" id="3.40.50.2020">
    <property type="match status" value="1"/>
</dbReference>
<evidence type="ECO:0000256" key="11">
    <source>
        <dbReference type="PIRSR" id="PIRSR000485-3"/>
    </source>
</evidence>
<comment type="caution">
    <text evidence="13">The sequence shown here is derived from an EMBL/GenBank/DDBJ whole genome shotgun (WGS) entry which is preliminary data.</text>
</comment>
<dbReference type="PANTHER" id="PTHR11907">
    <property type="entry name" value="AMIDOPHOSPHORIBOSYLTRANSFERASE"/>
    <property type="match status" value="1"/>
</dbReference>
<comment type="pathway">
    <text evidence="1 7 8">Purine metabolism; IMP biosynthesis via de novo pathway; N(1)-(5-phospho-D-ribosyl)glycinamide from 5-phospho-alpha-D-ribose 1-diphosphate: step 1/2.</text>
</comment>
<comment type="cofactor">
    <cofactor evidence="7 11">
        <name>[4Fe-4S] cluster</name>
        <dbReference type="ChEBI" id="CHEBI:49883"/>
    </cofactor>
    <text evidence="7 11">Binds 1 [4Fe-4S] cluster per subunit.</text>
</comment>
<accession>A0A3A4R2Q1</accession>
<evidence type="ECO:0000256" key="5">
    <source>
        <dbReference type="ARBA" id="ARBA00022755"/>
    </source>
</evidence>
<comment type="function">
    <text evidence="7">Catalyzes the formation of phosphoribosylamine from phosphoribosylpyrophosphate (PRPP) and glutamine.</text>
</comment>
<keyword evidence="4 7" id="KW-0808">Transferase</keyword>
<keyword evidence="7 10" id="KW-0460">Magnesium</keyword>
<dbReference type="PIRSF" id="PIRSF000485">
    <property type="entry name" value="Amd_phspho_trans"/>
    <property type="match status" value="1"/>
</dbReference>
<dbReference type="InterPro" id="IPR029057">
    <property type="entry name" value="PRTase-like"/>
</dbReference>
<evidence type="ECO:0000256" key="6">
    <source>
        <dbReference type="ARBA" id="ARBA00022962"/>
    </source>
</evidence>
<dbReference type="EMBL" id="QZJZ01000093">
    <property type="protein sequence ID" value="RJP56578.1"/>
    <property type="molecule type" value="Genomic_DNA"/>
</dbReference>
<dbReference type="HAMAP" id="MF_01931">
    <property type="entry name" value="PurF"/>
    <property type="match status" value="1"/>
</dbReference>
<evidence type="ECO:0000256" key="9">
    <source>
        <dbReference type="PIRSR" id="PIRSR000485-1"/>
    </source>
</evidence>
<evidence type="ECO:0000256" key="10">
    <source>
        <dbReference type="PIRSR" id="PIRSR000485-2"/>
    </source>
</evidence>
<keyword evidence="7 11" id="KW-0411">Iron-sulfur</keyword>
<feature type="binding site" evidence="7 11">
    <location>
        <position position="390"/>
    </location>
    <ligand>
        <name>[4Fe-4S] cluster</name>
        <dbReference type="ChEBI" id="CHEBI:49883"/>
    </ligand>
</feature>
<dbReference type="CDD" id="cd00715">
    <property type="entry name" value="GPATase_N"/>
    <property type="match status" value="1"/>
</dbReference>